<evidence type="ECO:0000313" key="2">
    <source>
        <dbReference type="Proteomes" id="UP001454036"/>
    </source>
</evidence>
<proteinExistence type="predicted"/>
<organism evidence="1 2">
    <name type="scientific">Lithospermum erythrorhizon</name>
    <name type="common">Purple gromwell</name>
    <name type="synonym">Lithospermum officinale var. erythrorhizon</name>
    <dbReference type="NCBI Taxonomy" id="34254"/>
    <lineage>
        <taxon>Eukaryota</taxon>
        <taxon>Viridiplantae</taxon>
        <taxon>Streptophyta</taxon>
        <taxon>Embryophyta</taxon>
        <taxon>Tracheophyta</taxon>
        <taxon>Spermatophyta</taxon>
        <taxon>Magnoliopsida</taxon>
        <taxon>eudicotyledons</taxon>
        <taxon>Gunneridae</taxon>
        <taxon>Pentapetalae</taxon>
        <taxon>asterids</taxon>
        <taxon>lamiids</taxon>
        <taxon>Boraginales</taxon>
        <taxon>Boraginaceae</taxon>
        <taxon>Boraginoideae</taxon>
        <taxon>Lithospermeae</taxon>
        <taxon>Lithospermum</taxon>
    </lineage>
</organism>
<accession>A0AAV3QDB3</accession>
<protein>
    <submittedName>
        <fullName evidence="1">Uncharacterized protein</fullName>
    </submittedName>
</protein>
<sequence length="71" mass="7326">MDAFALSALYMIKALNASYACTRREGIAAIGAGFSLDSPEAETPAEDIEARIEGGEVAEGEIDGADDEATS</sequence>
<dbReference type="Proteomes" id="UP001454036">
    <property type="component" value="Unassembled WGS sequence"/>
</dbReference>
<keyword evidence="2" id="KW-1185">Reference proteome</keyword>
<evidence type="ECO:0000313" key="1">
    <source>
        <dbReference type="EMBL" id="GAA0160625.1"/>
    </source>
</evidence>
<comment type="caution">
    <text evidence="1">The sequence shown here is derived from an EMBL/GenBank/DDBJ whole genome shotgun (WGS) entry which is preliminary data.</text>
</comment>
<gene>
    <name evidence="1" type="ORF">LIER_39069</name>
</gene>
<dbReference type="EMBL" id="BAABME010020512">
    <property type="protein sequence ID" value="GAA0160625.1"/>
    <property type="molecule type" value="Genomic_DNA"/>
</dbReference>
<reference evidence="1 2" key="1">
    <citation type="submission" date="2024-01" db="EMBL/GenBank/DDBJ databases">
        <title>The complete chloroplast genome sequence of Lithospermum erythrorhizon: insights into the phylogenetic relationship among Boraginaceae species and the maternal lineages of purple gromwells.</title>
        <authorList>
            <person name="Okada T."/>
            <person name="Watanabe K."/>
        </authorList>
    </citation>
    <scope>NUCLEOTIDE SEQUENCE [LARGE SCALE GENOMIC DNA]</scope>
</reference>
<dbReference type="AlphaFoldDB" id="A0AAV3QDB3"/>
<name>A0AAV3QDB3_LITER</name>